<dbReference type="Gene3D" id="1.10.10.10">
    <property type="entry name" value="Winged helix-like DNA-binding domain superfamily/Winged helix DNA-binding domain"/>
    <property type="match status" value="1"/>
</dbReference>
<dbReference type="PIRSF" id="PIRSF005485">
    <property type="entry name" value="HrcA"/>
    <property type="match status" value="1"/>
</dbReference>
<dbReference type="EMBL" id="JACOPK010000003">
    <property type="protein sequence ID" value="MBC5695142.1"/>
    <property type="molecule type" value="Genomic_DNA"/>
</dbReference>
<sequence>MELSARKKQILKAIIGDYIRTAEPVGSKALTEGHELPFSSATIRNEMSELEEMGYLEKPHTSAGRIPSPQGYRLYVDELMEKPGETADDDGAALQQTVLAKVRELDHLVQEAGKLLTSLTNYASVAITPALAQISIRQFEIIAVDKMNFVIVVVTDSGTVKNKMVRTVSEVTKDEAELLTYVLNQTLTGLPLSNITAERFDIVRRAAGLTALLAPVAEYIAELIAELSDQKVYLDGTSKLLRFPEYRDTKKAQTLLDYMEDDSRHLLPATRKIDGIQFFIGPENGENPLSETSAIYAKYDIGKIGQGAIGIVGPTRMDYAKLSAQLSRFAKGLNRLIAETFLDDKDAKH</sequence>
<evidence type="ECO:0000256" key="4">
    <source>
        <dbReference type="ARBA" id="ARBA00023163"/>
    </source>
</evidence>
<evidence type="ECO:0000313" key="8">
    <source>
        <dbReference type="Proteomes" id="UP000641741"/>
    </source>
</evidence>
<dbReference type="Pfam" id="PF01628">
    <property type="entry name" value="HrcA"/>
    <property type="match status" value="1"/>
</dbReference>
<evidence type="ECO:0000256" key="2">
    <source>
        <dbReference type="ARBA" id="ARBA00023015"/>
    </source>
</evidence>
<evidence type="ECO:0000256" key="5">
    <source>
        <dbReference type="HAMAP-Rule" id="MF_00081"/>
    </source>
</evidence>
<keyword evidence="3 5" id="KW-0346">Stress response</keyword>
<evidence type="ECO:0000259" key="6">
    <source>
        <dbReference type="Pfam" id="PF01628"/>
    </source>
</evidence>
<dbReference type="SUPFAM" id="SSF46785">
    <property type="entry name" value="Winged helix' DNA-binding domain"/>
    <property type="match status" value="1"/>
</dbReference>
<keyword evidence="4 5" id="KW-0804">Transcription</keyword>
<dbReference type="Proteomes" id="UP000641741">
    <property type="component" value="Unassembled WGS sequence"/>
</dbReference>
<gene>
    <name evidence="5 7" type="primary">hrcA</name>
    <name evidence="7" type="ORF">H8S02_04170</name>
</gene>
<dbReference type="InterPro" id="IPR036388">
    <property type="entry name" value="WH-like_DNA-bd_sf"/>
</dbReference>
<comment type="function">
    <text evidence="5">Negative regulator of class I heat shock genes (grpE-dnaK-dnaJ and groELS operons). Prevents heat-shock induction of these operons.</text>
</comment>
<dbReference type="InterPro" id="IPR021153">
    <property type="entry name" value="HrcA_C"/>
</dbReference>
<reference evidence="7 8" key="1">
    <citation type="submission" date="2020-08" db="EMBL/GenBank/DDBJ databases">
        <title>Genome public.</title>
        <authorList>
            <person name="Liu C."/>
            <person name="Sun Q."/>
        </authorList>
    </citation>
    <scope>NUCLEOTIDE SEQUENCE [LARGE SCALE GENOMIC DNA]</scope>
    <source>
        <strain evidence="7 8">M2</strain>
    </source>
</reference>
<dbReference type="InterPro" id="IPR023120">
    <property type="entry name" value="WHTH_transcript_rep_HrcA_IDD"/>
</dbReference>
<evidence type="ECO:0000256" key="3">
    <source>
        <dbReference type="ARBA" id="ARBA00023016"/>
    </source>
</evidence>
<dbReference type="HAMAP" id="MF_00081">
    <property type="entry name" value="HrcA"/>
    <property type="match status" value="1"/>
</dbReference>
<dbReference type="Gene3D" id="3.30.390.60">
    <property type="entry name" value="Heat-inducible transcription repressor hrca homolog, domain 3"/>
    <property type="match status" value="1"/>
</dbReference>
<name>A0ABR7GLE3_9FIRM</name>
<keyword evidence="8" id="KW-1185">Reference proteome</keyword>
<keyword evidence="1 5" id="KW-0678">Repressor</keyword>
<feature type="domain" description="Heat-inducible transcription repressor HrcA C-terminal" evidence="6">
    <location>
        <begin position="106"/>
        <end position="321"/>
    </location>
</feature>
<dbReference type="RefSeq" id="WP_186969436.1">
    <property type="nucleotide sequence ID" value="NZ_JACOPK010000003.1"/>
</dbReference>
<dbReference type="PANTHER" id="PTHR34824:SF1">
    <property type="entry name" value="HEAT-INDUCIBLE TRANSCRIPTION REPRESSOR HRCA"/>
    <property type="match status" value="1"/>
</dbReference>
<accession>A0ABR7GLE3</accession>
<dbReference type="InterPro" id="IPR029016">
    <property type="entry name" value="GAF-like_dom_sf"/>
</dbReference>
<comment type="caution">
    <text evidence="7">The sequence shown here is derived from an EMBL/GenBank/DDBJ whole genome shotgun (WGS) entry which is preliminary data.</text>
</comment>
<organism evidence="7 8">
    <name type="scientific">Agathobaculum hominis</name>
    <dbReference type="NCBI Taxonomy" id="2763014"/>
    <lineage>
        <taxon>Bacteria</taxon>
        <taxon>Bacillati</taxon>
        <taxon>Bacillota</taxon>
        <taxon>Clostridia</taxon>
        <taxon>Eubacteriales</taxon>
        <taxon>Butyricicoccaceae</taxon>
        <taxon>Agathobaculum</taxon>
    </lineage>
</organism>
<dbReference type="SUPFAM" id="SSF55781">
    <property type="entry name" value="GAF domain-like"/>
    <property type="match status" value="1"/>
</dbReference>
<dbReference type="NCBIfam" id="TIGR00331">
    <property type="entry name" value="hrcA"/>
    <property type="match status" value="1"/>
</dbReference>
<dbReference type="PANTHER" id="PTHR34824">
    <property type="entry name" value="HEAT-INDUCIBLE TRANSCRIPTION REPRESSOR HRCA"/>
    <property type="match status" value="1"/>
</dbReference>
<protein>
    <recommendedName>
        <fullName evidence="5">Heat-inducible transcription repressor HrcA</fullName>
    </recommendedName>
</protein>
<comment type="similarity">
    <text evidence="5">Belongs to the HrcA family.</text>
</comment>
<proteinExistence type="inferred from homology"/>
<keyword evidence="2 5" id="KW-0805">Transcription regulation</keyword>
<dbReference type="Gene3D" id="3.30.450.40">
    <property type="match status" value="1"/>
</dbReference>
<dbReference type="InterPro" id="IPR036390">
    <property type="entry name" value="WH_DNA-bd_sf"/>
</dbReference>
<evidence type="ECO:0000256" key="1">
    <source>
        <dbReference type="ARBA" id="ARBA00022491"/>
    </source>
</evidence>
<evidence type="ECO:0000313" key="7">
    <source>
        <dbReference type="EMBL" id="MBC5695142.1"/>
    </source>
</evidence>
<dbReference type="InterPro" id="IPR002571">
    <property type="entry name" value="HrcA"/>
</dbReference>